<evidence type="ECO:0000256" key="4">
    <source>
        <dbReference type="ARBA" id="ARBA00022723"/>
    </source>
</evidence>
<dbReference type="GO" id="GO:0005506">
    <property type="term" value="F:iron ion binding"/>
    <property type="evidence" value="ECO:0007669"/>
    <property type="project" value="InterPro"/>
</dbReference>
<dbReference type="Pfam" id="PF00067">
    <property type="entry name" value="p450"/>
    <property type="match status" value="1"/>
</dbReference>
<evidence type="ECO:0000256" key="9">
    <source>
        <dbReference type="RuleBase" id="RU000461"/>
    </source>
</evidence>
<keyword evidence="3 8" id="KW-0349">Heme</keyword>
<keyword evidence="6 8" id="KW-0408">Iron</keyword>
<sequence>MIIMGPDSLLLRLACTLIVVFYLVKKINRALTVRQFKQTHGCLPPASEPRKDPILSLDALPGILHAARHDGILNYLQAAYCRNGSTFLSSFLGSNDIFTIDPENIKTMLAVKFTDFELGEKRRAAFHPLLGNGIFSTDGAQWEHSRALLRPSFTRTQISSTEFHERHVQSLIRNIPRDGSTVDLQTLFFSMTLETSIDLLVGETVDSQHSASDDFAEFAKHISHAQRMISLILTFGVLSKLHCGSGFKKSIRVVRGFIGKYVRKAIQNRTSLDAEKQQRERYVFLHELVQDTCDEARLTDELLSILIAGRDTTAGLLSMLFYELAQRPEVWERLQTEVGTLEGQLPSFEQLKQLKYLSWVINETLRLHPIVPSNIRTATRDTVLPVGGGPDGKAPVFVSKGQNVVYTVYAMHRRQDLYGPDADEFRPERWATIRPGWAFLPFNGGPRICLGQQYALTLTSYTTVRILQTFKSISNRDPGPWKEWLGLTMASKNGIKVSLVPK</sequence>
<dbReference type="GO" id="GO:0016712">
    <property type="term" value="F:oxidoreductase activity, acting on paired donors, with incorporation or reduction of molecular oxygen, reduced flavin or flavoprotein as one donor, and incorporation of one atom of oxygen"/>
    <property type="evidence" value="ECO:0007669"/>
    <property type="project" value="InterPro"/>
</dbReference>
<dbReference type="InterPro" id="IPR002402">
    <property type="entry name" value="Cyt_P450_E_grp-II"/>
</dbReference>
<dbReference type="PANTHER" id="PTHR24287:SF1">
    <property type="entry name" value="P450, PUTATIVE (EUROFUNG)-RELATED"/>
    <property type="match status" value="1"/>
</dbReference>
<organism evidence="10 11">
    <name type="scientific">Aspergillus avenaceus</name>
    <dbReference type="NCBI Taxonomy" id="36643"/>
    <lineage>
        <taxon>Eukaryota</taxon>
        <taxon>Fungi</taxon>
        <taxon>Dikarya</taxon>
        <taxon>Ascomycota</taxon>
        <taxon>Pezizomycotina</taxon>
        <taxon>Eurotiomycetes</taxon>
        <taxon>Eurotiomycetidae</taxon>
        <taxon>Eurotiales</taxon>
        <taxon>Aspergillaceae</taxon>
        <taxon>Aspergillus</taxon>
        <taxon>Aspergillus subgen. Circumdati</taxon>
    </lineage>
</organism>
<protein>
    <submittedName>
        <fullName evidence="10">Cytochrome P450</fullName>
    </submittedName>
</protein>
<dbReference type="EMBL" id="ML742035">
    <property type="protein sequence ID" value="KAE8153799.1"/>
    <property type="molecule type" value="Genomic_DNA"/>
</dbReference>
<keyword evidence="11" id="KW-1185">Reference proteome</keyword>
<evidence type="ECO:0000256" key="1">
    <source>
        <dbReference type="ARBA" id="ARBA00001971"/>
    </source>
</evidence>
<dbReference type="PRINTS" id="PR00464">
    <property type="entry name" value="EP450II"/>
</dbReference>
<dbReference type="InterPro" id="IPR047146">
    <property type="entry name" value="Cyt_P450_E_CYP52_fungi"/>
</dbReference>
<evidence type="ECO:0000256" key="8">
    <source>
        <dbReference type="PIRSR" id="PIRSR602402-1"/>
    </source>
</evidence>
<dbReference type="Proteomes" id="UP000325780">
    <property type="component" value="Unassembled WGS sequence"/>
</dbReference>
<dbReference type="PRINTS" id="PR01239">
    <property type="entry name" value="EP450IICYP52"/>
</dbReference>
<dbReference type="InterPro" id="IPR017972">
    <property type="entry name" value="Cyt_P450_CS"/>
</dbReference>
<dbReference type="AlphaFoldDB" id="A0A5N6U5V1"/>
<evidence type="ECO:0000313" key="10">
    <source>
        <dbReference type="EMBL" id="KAE8153799.1"/>
    </source>
</evidence>
<dbReference type="GO" id="GO:0020037">
    <property type="term" value="F:heme binding"/>
    <property type="evidence" value="ECO:0007669"/>
    <property type="project" value="InterPro"/>
</dbReference>
<evidence type="ECO:0000256" key="3">
    <source>
        <dbReference type="ARBA" id="ARBA00022617"/>
    </source>
</evidence>
<gene>
    <name evidence="10" type="ORF">BDV25DRAFT_168304</name>
</gene>
<feature type="binding site" description="axial binding residue" evidence="8">
    <location>
        <position position="449"/>
    </location>
    <ligand>
        <name>heme</name>
        <dbReference type="ChEBI" id="CHEBI:30413"/>
    </ligand>
    <ligandPart>
        <name>Fe</name>
        <dbReference type="ChEBI" id="CHEBI:18248"/>
    </ligandPart>
</feature>
<dbReference type="PRINTS" id="PR00385">
    <property type="entry name" value="P450"/>
</dbReference>
<dbReference type="OrthoDB" id="1470350at2759"/>
<dbReference type="PANTHER" id="PTHR24287">
    <property type="entry name" value="P450, PUTATIVE (EUROFUNG)-RELATED"/>
    <property type="match status" value="1"/>
</dbReference>
<name>A0A5N6U5V1_ASPAV</name>
<evidence type="ECO:0000256" key="6">
    <source>
        <dbReference type="ARBA" id="ARBA00023004"/>
    </source>
</evidence>
<comment type="cofactor">
    <cofactor evidence="1 8">
        <name>heme</name>
        <dbReference type="ChEBI" id="CHEBI:30413"/>
    </cofactor>
</comment>
<dbReference type="CDD" id="cd11063">
    <property type="entry name" value="CYP52"/>
    <property type="match status" value="1"/>
</dbReference>
<evidence type="ECO:0000256" key="2">
    <source>
        <dbReference type="ARBA" id="ARBA00010617"/>
    </source>
</evidence>
<proteinExistence type="inferred from homology"/>
<evidence type="ECO:0000256" key="7">
    <source>
        <dbReference type="ARBA" id="ARBA00023033"/>
    </source>
</evidence>
<dbReference type="InterPro" id="IPR001128">
    <property type="entry name" value="Cyt_P450"/>
</dbReference>
<keyword evidence="7 9" id="KW-0503">Monooxygenase</keyword>
<reference evidence="10 11" key="1">
    <citation type="submission" date="2019-04" db="EMBL/GenBank/DDBJ databases">
        <title>Friends and foes A comparative genomics study of 23 Aspergillus species from section Flavi.</title>
        <authorList>
            <consortium name="DOE Joint Genome Institute"/>
            <person name="Kjaerbolling I."/>
            <person name="Vesth T."/>
            <person name="Frisvad J.C."/>
            <person name="Nybo J.L."/>
            <person name="Theobald S."/>
            <person name="Kildgaard S."/>
            <person name="Isbrandt T."/>
            <person name="Kuo A."/>
            <person name="Sato A."/>
            <person name="Lyhne E.K."/>
            <person name="Kogle M.E."/>
            <person name="Wiebenga A."/>
            <person name="Kun R.S."/>
            <person name="Lubbers R.J."/>
            <person name="Makela M.R."/>
            <person name="Barry K."/>
            <person name="Chovatia M."/>
            <person name="Clum A."/>
            <person name="Daum C."/>
            <person name="Haridas S."/>
            <person name="He G."/>
            <person name="LaButti K."/>
            <person name="Lipzen A."/>
            <person name="Mondo S."/>
            <person name="Riley R."/>
            <person name="Salamov A."/>
            <person name="Simmons B.A."/>
            <person name="Magnuson J.K."/>
            <person name="Henrissat B."/>
            <person name="Mortensen U.H."/>
            <person name="Larsen T.O."/>
            <person name="Devries R.P."/>
            <person name="Grigoriev I.V."/>
            <person name="Machida M."/>
            <person name="Baker S.E."/>
            <person name="Andersen M.R."/>
        </authorList>
    </citation>
    <scope>NUCLEOTIDE SEQUENCE [LARGE SCALE GENOMIC DNA]</scope>
    <source>
        <strain evidence="10 11">IBT 18842</strain>
    </source>
</reference>
<keyword evidence="4 8" id="KW-0479">Metal-binding</keyword>
<dbReference type="PROSITE" id="PS00086">
    <property type="entry name" value="CYTOCHROME_P450"/>
    <property type="match status" value="1"/>
</dbReference>
<comment type="similarity">
    <text evidence="2 9">Belongs to the cytochrome P450 family.</text>
</comment>
<dbReference type="SUPFAM" id="SSF48264">
    <property type="entry name" value="Cytochrome P450"/>
    <property type="match status" value="1"/>
</dbReference>
<keyword evidence="5 9" id="KW-0560">Oxidoreductase</keyword>
<evidence type="ECO:0000256" key="5">
    <source>
        <dbReference type="ARBA" id="ARBA00023002"/>
    </source>
</evidence>
<dbReference type="InterPro" id="IPR036396">
    <property type="entry name" value="Cyt_P450_sf"/>
</dbReference>
<accession>A0A5N6U5V1</accession>
<dbReference type="InterPro" id="IPR002974">
    <property type="entry name" value="Cyt_P450_E_CYP52_ascomycetes"/>
</dbReference>
<evidence type="ECO:0000313" key="11">
    <source>
        <dbReference type="Proteomes" id="UP000325780"/>
    </source>
</evidence>
<dbReference type="Gene3D" id="1.10.630.10">
    <property type="entry name" value="Cytochrome P450"/>
    <property type="match status" value="1"/>
</dbReference>